<comment type="caution">
    <text evidence="1">The sequence shown here is derived from an EMBL/GenBank/DDBJ whole genome shotgun (WGS) entry which is preliminary data.</text>
</comment>
<reference evidence="1" key="1">
    <citation type="submission" date="2019-10" db="EMBL/GenBank/DDBJ databases">
        <title>The sequence and de novo assembly of the wild yak genome.</title>
        <authorList>
            <person name="Liu Y."/>
        </authorList>
    </citation>
    <scope>NUCLEOTIDE SEQUENCE [LARGE SCALE GENOMIC DNA]</scope>
    <source>
        <strain evidence="1">WY2019</strain>
    </source>
</reference>
<accession>A0A6B0QNH5</accession>
<dbReference type="GO" id="GO:0005743">
    <property type="term" value="C:mitochondrial inner membrane"/>
    <property type="evidence" value="ECO:0007669"/>
    <property type="project" value="TreeGrafter"/>
</dbReference>
<proteinExistence type="predicted"/>
<dbReference type="GO" id="GO:0043022">
    <property type="term" value="F:ribosome binding"/>
    <property type="evidence" value="ECO:0007669"/>
    <property type="project" value="TreeGrafter"/>
</dbReference>
<protein>
    <recommendedName>
        <fullName evidence="3">M-AAA protease-interacting protein 1, mitochondrial</fullName>
    </recommendedName>
</protein>
<sequence length="296" mass="33339">MALAVRLLPRLLLSRPLPGWAARLRTLSSAEVKRPLSGLCYLCRRRLGSGAAPFPRVSWASAALALSARGPQRPLLSPLEVASTLPTFPSCPRRTYSTEEQPQQRQKTKMIILGFSNPINWVRTRIYSFLIWAYFDQEFSITEFSEGAKQAFAHVSKLLSQCKFDLLEELVAKETLRVLKEKVTSLPDNHKNALAADIDEIVYTSTGDISIYYDEKGENVLIVGSSQILTLPGVEWDTMHRKKGEEKRYASKGSAIARTLAFLGFSVKEFTLIQFFKASDYLQDKDRGDQFTLIII</sequence>
<dbReference type="AlphaFoldDB" id="A0A6B0QNH5"/>
<name>A0A6B0QNH5_9CETA</name>
<evidence type="ECO:0000313" key="1">
    <source>
        <dbReference type="EMBL" id="MXQ79149.1"/>
    </source>
</evidence>
<gene>
    <name evidence="1" type="ORF">E5288_WYG000672</name>
</gene>
<organism evidence="1 2">
    <name type="scientific">Bos mutus</name>
    <name type="common">wild yak</name>
    <dbReference type="NCBI Taxonomy" id="72004"/>
    <lineage>
        <taxon>Eukaryota</taxon>
        <taxon>Metazoa</taxon>
        <taxon>Chordata</taxon>
        <taxon>Craniata</taxon>
        <taxon>Vertebrata</taxon>
        <taxon>Euteleostomi</taxon>
        <taxon>Mammalia</taxon>
        <taxon>Eutheria</taxon>
        <taxon>Laurasiatheria</taxon>
        <taxon>Artiodactyla</taxon>
        <taxon>Ruminantia</taxon>
        <taxon>Pecora</taxon>
        <taxon>Bovidae</taxon>
        <taxon>Bovinae</taxon>
        <taxon>Bos</taxon>
    </lineage>
</organism>
<keyword evidence="2" id="KW-1185">Reference proteome</keyword>
<evidence type="ECO:0008006" key="3">
    <source>
        <dbReference type="Google" id="ProtNLM"/>
    </source>
</evidence>
<dbReference type="EMBL" id="VBQZ03000001">
    <property type="protein sequence ID" value="MXQ79149.1"/>
    <property type="molecule type" value="Genomic_DNA"/>
</dbReference>
<dbReference type="Proteomes" id="UP000322234">
    <property type="component" value="Unassembled WGS sequence"/>
</dbReference>
<dbReference type="GO" id="GO:0032979">
    <property type="term" value="P:protein insertion into mitochondrial inner membrane from matrix"/>
    <property type="evidence" value="ECO:0007669"/>
    <property type="project" value="TreeGrafter"/>
</dbReference>
<evidence type="ECO:0000313" key="2">
    <source>
        <dbReference type="Proteomes" id="UP000322234"/>
    </source>
</evidence>
<dbReference type="PANTHER" id="PTHR13333">
    <property type="entry name" value="M-AAA PROTEASE-INTERACTING PROTEIN 1, MITOCHONDRIAL"/>
    <property type="match status" value="1"/>
</dbReference>
<dbReference type="PANTHER" id="PTHR13333:SF5">
    <property type="entry name" value="M-AAA PROTEASE-INTERACTING PROTEIN 1, MITOCHONDRIAL"/>
    <property type="match status" value="1"/>
</dbReference>